<keyword evidence="2" id="KW-1133">Transmembrane helix</keyword>
<keyword evidence="2" id="KW-0472">Membrane</keyword>
<evidence type="ECO:0000313" key="4">
    <source>
        <dbReference type="Proteomes" id="UP000281553"/>
    </source>
</evidence>
<feature type="compositionally biased region" description="Acidic residues" evidence="1">
    <location>
        <begin position="81"/>
        <end position="93"/>
    </location>
</feature>
<dbReference type="EMBL" id="UYRU01043985">
    <property type="protein sequence ID" value="VDK84761.1"/>
    <property type="molecule type" value="Genomic_DNA"/>
</dbReference>
<name>A0A3P6V3W9_DIBLA</name>
<keyword evidence="4" id="KW-1185">Reference proteome</keyword>
<evidence type="ECO:0000313" key="3">
    <source>
        <dbReference type="EMBL" id="VDK84761.1"/>
    </source>
</evidence>
<proteinExistence type="predicted"/>
<dbReference type="OrthoDB" id="10521158at2759"/>
<feature type="compositionally biased region" description="Basic and acidic residues" evidence="1">
    <location>
        <begin position="123"/>
        <end position="132"/>
    </location>
</feature>
<gene>
    <name evidence="3" type="ORF">DILT_LOCUS3623</name>
</gene>
<accession>A0A3P6V3W9</accession>
<feature type="transmembrane region" description="Helical" evidence="2">
    <location>
        <begin position="29"/>
        <end position="49"/>
    </location>
</feature>
<dbReference type="Proteomes" id="UP000281553">
    <property type="component" value="Unassembled WGS sequence"/>
</dbReference>
<reference evidence="3 4" key="1">
    <citation type="submission" date="2018-11" db="EMBL/GenBank/DDBJ databases">
        <authorList>
            <consortium name="Pathogen Informatics"/>
        </authorList>
    </citation>
    <scope>NUCLEOTIDE SEQUENCE [LARGE SCALE GENOMIC DNA]</scope>
</reference>
<evidence type="ECO:0000256" key="1">
    <source>
        <dbReference type="SAM" id="MobiDB-lite"/>
    </source>
</evidence>
<dbReference type="AlphaFoldDB" id="A0A3P6V3W9"/>
<organism evidence="3 4">
    <name type="scientific">Dibothriocephalus latus</name>
    <name type="common">Fish tapeworm</name>
    <name type="synonym">Diphyllobothrium latum</name>
    <dbReference type="NCBI Taxonomy" id="60516"/>
    <lineage>
        <taxon>Eukaryota</taxon>
        <taxon>Metazoa</taxon>
        <taxon>Spiralia</taxon>
        <taxon>Lophotrochozoa</taxon>
        <taxon>Platyhelminthes</taxon>
        <taxon>Cestoda</taxon>
        <taxon>Eucestoda</taxon>
        <taxon>Diphyllobothriidea</taxon>
        <taxon>Diphyllobothriidae</taxon>
        <taxon>Dibothriocephalus</taxon>
    </lineage>
</organism>
<evidence type="ECO:0000256" key="2">
    <source>
        <dbReference type="SAM" id="Phobius"/>
    </source>
</evidence>
<sequence length="132" mass="14429">MLVQCLICQQPGDLHNRRIKDLSGYYEGAFIFLGVAQFLGSLMALTAIVHRKYACGRPAGALGEEDLDGVVRSLLRSPDSVDADLSSEGEEEETNQKGDASIDCQLDETDNNDSTLTEVENSETEHVHRCPS</sequence>
<feature type="region of interest" description="Disordered" evidence="1">
    <location>
        <begin position="79"/>
        <end position="132"/>
    </location>
</feature>
<protein>
    <submittedName>
        <fullName evidence="3">Uncharacterized protein</fullName>
    </submittedName>
</protein>
<keyword evidence="2" id="KW-0812">Transmembrane</keyword>